<dbReference type="Pfam" id="PF02133">
    <property type="entry name" value="Transp_cyt_pur"/>
    <property type="match status" value="1"/>
</dbReference>
<accession>A0ABP3KK76</accession>
<evidence type="ECO:0000256" key="6">
    <source>
        <dbReference type="ARBA" id="ARBA00023136"/>
    </source>
</evidence>
<keyword evidence="10" id="KW-1185">Reference proteome</keyword>
<dbReference type="EMBL" id="BAAABY010000037">
    <property type="protein sequence ID" value="GAA0481444.1"/>
    <property type="molecule type" value="Genomic_DNA"/>
</dbReference>
<feature type="transmembrane region" description="Helical" evidence="8">
    <location>
        <begin position="104"/>
        <end position="122"/>
    </location>
</feature>
<protein>
    <submittedName>
        <fullName evidence="9">Cytosine permease</fullName>
    </submittedName>
</protein>
<feature type="transmembrane region" description="Helical" evidence="8">
    <location>
        <begin position="287"/>
        <end position="313"/>
    </location>
</feature>
<feature type="transmembrane region" description="Helical" evidence="8">
    <location>
        <begin position="142"/>
        <end position="161"/>
    </location>
</feature>
<feature type="transmembrane region" description="Helical" evidence="8">
    <location>
        <begin position="168"/>
        <end position="186"/>
    </location>
</feature>
<dbReference type="InterPro" id="IPR026030">
    <property type="entry name" value="Pur-cyt_permease_Fcy2/21/22"/>
</dbReference>
<comment type="similarity">
    <text evidence="2 7">Belongs to the purine-cytosine permease (2.A.39) family.</text>
</comment>
<dbReference type="RefSeq" id="WP_346097720.1">
    <property type="nucleotide sequence ID" value="NZ_BAAABY010000037.1"/>
</dbReference>
<organism evidence="9 10">
    <name type="scientific">Streptomyces olivaceiscleroticus</name>
    <dbReference type="NCBI Taxonomy" id="68245"/>
    <lineage>
        <taxon>Bacteria</taxon>
        <taxon>Bacillati</taxon>
        <taxon>Actinomycetota</taxon>
        <taxon>Actinomycetes</taxon>
        <taxon>Kitasatosporales</taxon>
        <taxon>Streptomycetaceae</taxon>
        <taxon>Streptomyces</taxon>
    </lineage>
</organism>
<evidence type="ECO:0000313" key="10">
    <source>
        <dbReference type="Proteomes" id="UP001500909"/>
    </source>
</evidence>
<dbReference type="PANTHER" id="PTHR31806">
    <property type="entry name" value="PURINE-CYTOSINE PERMEASE FCY2-RELATED"/>
    <property type="match status" value="1"/>
</dbReference>
<dbReference type="InterPro" id="IPR001248">
    <property type="entry name" value="Pur-cyt_permease"/>
</dbReference>
<keyword evidence="4 8" id="KW-0812">Transmembrane</keyword>
<evidence type="ECO:0000256" key="5">
    <source>
        <dbReference type="ARBA" id="ARBA00022989"/>
    </source>
</evidence>
<dbReference type="PANTHER" id="PTHR31806:SF1">
    <property type="entry name" value="PURINE-CYTOSINE PERMEASE FCY2-RELATED"/>
    <property type="match status" value="1"/>
</dbReference>
<name>A0ABP3KK76_9ACTN</name>
<feature type="transmembrane region" description="Helical" evidence="8">
    <location>
        <begin position="399"/>
        <end position="417"/>
    </location>
</feature>
<evidence type="ECO:0000256" key="7">
    <source>
        <dbReference type="PIRNR" id="PIRNR002744"/>
    </source>
</evidence>
<comment type="caution">
    <text evidence="9">The sequence shown here is derived from an EMBL/GenBank/DDBJ whole genome shotgun (WGS) entry which is preliminary data.</text>
</comment>
<evidence type="ECO:0000313" key="9">
    <source>
        <dbReference type="EMBL" id="GAA0481444.1"/>
    </source>
</evidence>
<feature type="transmembrane region" description="Helical" evidence="8">
    <location>
        <begin position="202"/>
        <end position="222"/>
    </location>
</feature>
<evidence type="ECO:0000256" key="1">
    <source>
        <dbReference type="ARBA" id="ARBA00004141"/>
    </source>
</evidence>
<keyword evidence="3 7" id="KW-0813">Transport</keyword>
<dbReference type="Proteomes" id="UP001500909">
    <property type="component" value="Unassembled WGS sequence"/>
</dbReference>
<feature type="transmembrane region" description="Helical" evidence="8">
    <location>
        <begin position="64"/>
        <end position="83"/>
    </location>
</feature>
<reference evidence="10" key="1">
    <citation type="journal article" date="2019" name="Int. J. Syst. Evol. Microbiol.">
        <title>The Global Catalogue of Microorganisms (GCM) 10K type strain sequencing project: providing services to taxonomists for standard genome sequencing and annotation.</title>
        <authorList>
            <consortium name="The Broad Institute Genomics Platform"/>
            <consortium name="The Broad Institute Genome Sequencing Center for Infectious Disease"/>
            <person name="Wu L."/>
            <person name="Ma J."/>
        </authorList>
    </citation>
    <scope>NUCLEOTIDE SEQUENCE [LARGE SCALE GENOMIC DNA]</scope>
    <source>
        <strain evidence="10">JCM 4805</strain>
    </source>
</reference>
<feature type="transmembrane region" description="Helical" evidence="8">
    <location>
        <begin position="437"/>
        <end position="455"/>
    </location>
</feature>
<feature type="transmembrane region" description="Helical" evidence="8">
    <location>
        <begin position="325"/>
        <end position="345"/>
    </location>
</feature>
<evidence type="ECO:0000256" key="3">
    <source>
        <dbReference type="ARBA" id="ARBA00022448"/>
    </source>
</evidence>
<keyword evidence="6 7" id="KW-0472">Membrane</keyword>
<evidence type="ECO:0000256" key="2">
    <source>
        <dbReference type="ARBA" id="ARBA00008974"/>
    </source>
</evidence>
<dbReference type="PIRSF" id="PIRSF002744">
    <property type="entry name" value="Pur-cyt_permease"/>
    <property type="match status" value="1"/>
</dbReference>
<comment type="subcellular location">
    <subcellularLocation>
        <location evidence="1">Membrane</location>
        <topology evidence="1">Multi-pass membrane protein</topology>
    </subcellularLocation>
</comment>
<sequence length="477" mass="50535">MHRRPPTPARFVEGRTIEAVPEDERRGRPRDLFALWFAANISPLTLVSGTLAPVVFGLGLRPGLAAVLLGNLAGGFLMALHAAQGPRLGVPQLIQSRGQFGSHGALLVTVLVVFMYAGWFASNLVVAGQALHRVVPALSVPAWLVVCAVAGLVVATVGYDLIHRVGRWATVLALLLLALCAVRVLTTPDVLQRAAAQDDCTLAGFVGMAATGVLLQIAYAPYVSDYTRYMPSDAAGRRATLWCTYWGCVLGSALPMLLGVVMGLAVADDTISGLAAVLGPAPSAVVLFGFAAVVVHINSMNLYGTALCLVTAVQTFRHRWLPGRAARALLIAAPLAVSLTMALAFQDTFLASYTDFLSVLQYVLIPWTAINLVDFYLVRRGAYDVASFFAPAGGIYGRYQASALLVYAASFALQVPFMHTSAYTGPVARALGGTDLAWAVGLVSATIGYGVVAQLRARRGPCPEAVKAPQETRRSHH</sequence>
<gene>
    <name evidence="9" type="ORF">GCM10010361_52780</name>
</gene>
<evidence type="ECO:0000256" key="8">
    <source>
        <dbReference type="SAM" id="Phobius"/>
    </source>
</evidence>
<feature type="transmembrane region" description="Helical" evidence="8">
    <location>
        <begin position="357"/>
        <end position="378"/>
    </location>
</feature>
<feature type="transmembrane region" description="Helical" evidence="8">
    <location>
        <begin position="33"/>
        <end position="58"/>
    </location>
</feature>
<dbReference type="CDD" id="cd11484">
    <property type="entry name" value="SLC-NCS1sbd_CobB-like"/>
    <property type="match status" value="1"/>
</dbReference>
<dbReference type="Gene3D" id="1.10.4160.10">
    <property type="entry name" value="Hydantoin permease"/>
    <property type="match status" value="1"/>
</dbReference>
<evidence type="ECO:0000256" key="4">
    <source>
        <dbReference type="ARBA" id="ARBA00022692"/>
    </source>
</evidence>
<feature type="transmembrane region" description="Helical" evidence="8">
    <location>
        <begin position="243"/>
        <end position="267"/>
    </location>
</feature>
<keyword evidence="5 8" id="KW-1133">Transmembrane helix</keyword>
<proteinExistence type="inferred from homology"/>